<dbReference type="STRING" id="74649.A0A2P6S7D3"/>
<dbReference type="Gene3D" id="3.40.630.10">
    <property type="entry name" value="Zn peptidases"/>
    <property type="match status" value="2"/>
</dbReference>
<evidence type="ECO:0000256" key="3">
    <source>
        <dbReference type="ARBA" id="ARBA00022631"/>
    </source>
</evidence>
<dbReference type="SUPFAM" id="SSF53187">
    <property type="entry name" value="Zn-dependent exopeptidases"/>
    <property type="match status" value="1"/>
</dbReference>
<evidence type="ECO:0000313" key="7">
    <source>
        <dbReference type="EMBL" id="PRQ54596.1"/>
    </source>
</evidence>
<keyword evidence="5 7" id="KW-0378">Hydrolase</keyword>
<dbReference type="Gramene" id="PRQ54596">
    <property type="protein sequence ID" value="PRQ54596"/>
    <property type="gene ID" value="RchiOBHm_Chr1g0315441"/>
</dbReference>
<evidence type="ECO:0000256" key="1">
    <source>
        <dbReference type="ARBA" id="ARBA00001936"/>
    </source>
</evidence>
<evidence type="ECO:0000256" key="6">
    <source>
        <dbReference type="ARBA" id="ARBA00023211"/>
    </source>
</evidence>
<comment type="cofactor">
    <cofactor evidence="1">
        <name>Mn(2+)</name>
        <dbReference type="ChEBI" id="CHEBI:29035"/>
    </cofactor>
</comment>
<organism evidence="7 8">
    <name type="scientific">Rosa chinensis</name>
    <name type="common">China rose</name>
    <dbReference type="NCBI Taxonomy" id="74649"/>
    <lineage>
        <taxon>Eukaryota</taxon>
        <taxon>Viridiplantae</taxon>
        <taxon>Streptophyta</taxon>
        <taxon>Embryophyta</taxon>
        <taxon>Tracheophyta</taxon>
        <taxon>Spermatophyta</taxon>
        <taxon>Magnoliopsida</taxon>
        <taxon>eudicotyledons</taxon>
        <taxon>Gunneridae</taxon>
        <taxon>Pentapetalae</taxon>
        <taxon>rosids</taxon>
        <taxon>fabids</taxon>
        <taxon>Rosales</taxon>
        <taxon>Rosaceae</taxon>
        <taxon>Rosoideae</taxon>
        <taxon>Rosoideae incertae sedis</taxon>
        <taxon>Rosa</taxon>
    </lineage>
</organism>
<keyword evidence="8" id="KW-1185">Reference proteome</keyword>
<dbReference type="PANTHER" id="PTHR32494:SF19">
    <property type="entry name" value="ALLANTOATE DEIMINASE-RELATED"/>
    <property type="match status" value="1"/>
</dbReference>
<dbReference type="EMBL" id="PDCK01000039">
    <property type="protein sequence ID" value="PRQ54596.1"/>
    <property type="molecule type" value="Genomic_DNA"/>
</dbReference>
<dbReference type="Pfam" id="PF01546">
    <property type="entry name" value="Peptidase_M20"/>
    <property type="match status" value="1"/>
</dbReference>
<evidence type="ECO:0000313" key="8">
    <source>
        <dbReference type="Proteomes" id="UP000238479"/>
    </source>
</evidence>
<comment type="caution">
    <text evidence="7">The sequence shown here is derived from an EMBL/GenBank/DDBJ whole genome shotgun (WGS) entry which is preliminary data.</text>
</comment>
<evidence type="ECO:0000256" key="4">
    <source>
        <dbReference type="ARBA" id="ARBA00022723"/>
    </source>
</evidence>
<sequence length="286" mass="31128">MKLCQEILRDEAVSDGDGYLERIFMSPAAVRAGNLIHEWMEDAGLRTWVDCLGNVHGRLEGTNASAEVLILGSHLVLSIDGKLGELKRPVEVIAFSDEERVRFQSTFIGSAAIAGILPVSGLQITDKSGVTIQDAPKKISIEVTEEHLQQLRYDPKSVWGYVEIHIEQGPVLEWVGVPLGVVKGIAGQTRLKHDANAVICDSELTSKLKSAAYLGLKRMTGSVQDEVPVLMSGAGYDAMALSHLTKVGMLFVLCRGGISHFPEEHVLDDDVWASGLEILAFIETQL</sequence>
<dbReference type="AlphaFoldDB" id="A0A2P6S7D3"/>
<dbReference type="GO" id="GO:0006144">
    <property type="term" value="P:purine nucleobase metabolic process"/>
    <property type="evidence" value="ECO:0007669"/>
    <property type="project" value="UniProtKB-KW"/>
</dbReference>
<reference evidence="7 8" key="1">
    <citation type="journal article" date="2018" name="Nat. Genet.">
        <title>The Rosa genome provides new insights in the design of modern roses.</title>
        <authorList>
            <person name="Bendahmane M."/>
        </authorList>
    </citation>
    <scope>NUCLEOTIDE SEQUENCE [LARGE SCALE GENOMIC DNA]</scope>
    <source>
        <strain evidence="8">cv. Old Blush</strain>
    </source>
</reference>
<keyword evidence="3" id="KW-0659">Purine metabolism</keyword>
<comment type="subunit">
    <text evidence="2">Homodimer.</text>
</comment>
<dbReference type="GO" id="GO:0047652">
    <property type="term" value="F:allantoate deiminase activity"/>
    <property type="evidence" value="ECO:0007669"/>
    <property type="project" value="UniProtKB-EC"/>
</dbReference>
<dbReference type="PANTHER" id="PTHR32494">
    <property type="entry name" value="ALLANTOATE DEIMINASE-RELATED"/>
    <property type="match status" value="1"/>
</dbReference>
<evidence type="ECO:0000256" key="2">
    <source>
        <dbReference type="ARBA" id="ARBA00011738"/>
    </source>
</evidence>
<dbReference type="InterPro" id="IPR010158">
    <property type="entry name" value="Amidase_Cbmase"/>
</dbReference>
<dbReference type="Proteomes" id="UP000238479">
    <property type="component" value="Chromosome 1"/>
</dbReference>
<proteinExistence type="predicted"/>
<keyword evidence="6" id="KW-0464">Manganese</keyword>
<keyword evidence="4" id="KW-0479">Metal-binding</keyword>
<name>A0A2P6S7D3_ROSCH</name>
<dbReference type="GO" id="GO:0046872">
    <property type="term" value="F:metal ion binding"/>
    <property type="evidence" value="ECO:0007669"/>
    <property type="project" value="UniProtKB-KW"/>
</dbReference>
<dbReference type="EC" id="3.5.3.9" evidence="7"/>
<evidence type="ECO:0000256" key="5">
    <source>
        <dbReference type="ARBA" id="ARBA00022801"/>
    </source>
</evidence>
<accession>A0A2P6S7D3</accession>
<gene>
    <name evidence="7" type="ORF">RchiOBHm_Chr1g0315441</name>
</gene>
<dbReference type="InterPro" id="IPR002933">
    <property type="entry name" value="Peptidase_M20"/>
</dbReference>
<protein>
    <submittedName>
        <fullName evidence="7">Putative allantoate deiminase</fullName>
        <ecNumber evidence="7">3.5.3.9</ecNumber>
    </submittedName>
</protein>
<dbReference type="OMA" id="HEWMEDA"/>